<keyword evidence="6" id="KW-1185">Reference proteome</keyword>
<organism evidence="5 6">
    <name type="scientific">Variovorax ginsengisoli</name>
    <dbReference type="NCBI Taxonomy" id="363844"/>
    <lineage>
        <taxon>Bacteria</taxon>
        <taxon>Pseudomonadati</taxon>
        <taxon>Pseudomonadota</taxon>
        <taxon>Betaproteobacteria</taxon>
        <taxon>Burkholderiales</taxon>
        <taxon>Comamonadaceae</taxon>
        <taxon>Variovorax</taxon>
    </lineage>
</organism>
<dbReference type="InterPro" id="IPR002347">
    <property type="entry name" value="SDR_fam"/>
</dbReference>
<dbReference type="Pfam" id="PF12172">
    <property type="entry name" value="zf-ChsH2"/>
    <property type="match status" value="1"/>
</dbReference>
<reference evidence="5 6" key="1">
    <citation type="submission" date="2023-07" db="EMBL/GenBank/DDBJ databases">
        <title>Sorghum-associated microbial communities from plants grown in Nebraska, USA.</title>
        <authorList>
            <person name="Schachtman D."/>
        </authorList>
    </citation>
    <scope>NUCLEOTIDE SEQUENCE [LARGE SCALE GENOMIC DNA]</scope>
    <source>
        <strain evidence="5 6">DS1607</strain>
    </source>
</reference>
<dbReference type="InterPro" id="IPR022002">
    <property type="entry name" value="ChsH2_Znr"/>
</dbReference>
<evidence type="ECO:0000313" key="6">
    <source>
        <dbReference type="Proteomes" id="UP001226867"/>
    </source>
</evidence>
<keyword evidence="2" id="KW-0560">Oxidoreductase</keyword>
<dbReference type="InterPro" id="IPR036291">
    <property type="entry name" value="NAD(P)-bd_dom_sf"/>
</dbReference>
<dbReference type="PRINTS" id="PR00081">
    <property type="entry name" value="GDHRDH"/>
</dbReference>
<dbReference type="PANTHER" id="PTHR44169:SF6">
    <property type="entry name" value="NADPH-DEPENDENT 1-ACYLDIHYDROXYACETONE PHOSPHATE REDUCTASE"/>
    <property type="match status" value="1"/>
</dbReference>
<dbReference type="Proteomes" id="UP001226867">
    <property type="component" value="Unassembled WGS sequence"/>
</dbReference>
<evidence type="ECO:0000313" key="5">
    <source>
        <dbReference type="EMBL" id="MDP9898933.1"/>
    </source>
</evidence>
<dbReference type="SUPFAM" id="SSF51735">
    <property type="entry name" value="NAD(P)-binding Rossmann-fold domains"/>
    <property type="match status" value="1"/>
</dbReference>
<dbReference type="InterPro" id="IPR002878">
    <property type="entry name" value="ChsH2_C"/>
</dbReference>
<name>A0ABT9S3M0_9BURK</name>
<dbReference type="InterPro" id="IPR012340">
    <property type="entry name" value="NA-bd_OB-fold"/>
</dbReference>
<dbReference type="SUPFAM" id="SSF50249">
    <property type="entry name" value="Nucleic acid-binding proteins"/>
    <property type="match status" value="1"/>
</dbReference>
<evidence type="ECO:0000259" key="3">
    <source>
        <dbReference type="Pfam" id="PF01796"/>
    </source>
</evidence>
<dbReference type="Pfam" id="PF01796">
    <property type="entry name" value="OB_ChsH2_C"/>
    <property type="match status" value="1"/>
</dbReference>
<proteinExistence type="inferred from homology"/>
<comment type="similarity">
    <text evidence="1">Belongs to the short-chain dehydrogenases/reductases (SDR) family.</text>
</comment>
<dbReference type="Gene3D" id="3.40.50.720">
    <property type="entry name" value="NAD(P)-binding Rossmann-like Domain"/>
    <property type="match status" value="1"/>
</dbReference>
<feature type="domain" description="ChsH2 C-terminal OB-fold" evidence="3">
    <location>
        <begin position="72"/>
        <end position="142"/>
    </location>
</feature>
<dbReference type="RefSeq" id="WP_307688749.1">
    <property type="nucleotide sequence ID" value="NZ_JAUSRO010000003.1"/>
</dbReference>
<protein>
    <submittedName>
        <fullName evidence="5">NAD(P)-dependent dehydrogenase (Short-subunit alcohol dehydrogenase family)/uncharacterized OB-fold protein</fullName>
    </submittedName>
</protein>
<dbReference type="Pfam" id="PF00106">
    <property type="entry name" value="adh_short"/>
    <property type="match status" value="1"/>
</dbReference>
<comment type="caution">
    <text evidence="5">The sequence shown here is derived from an EMBL/GenBank/DDBJ whole genome shotgun (WGS) entry which is preliminary data.</text>
</comment>
<dbReference type="PANTHER" id="PTHR44169">
    <property type="entry name" value="NADPH-DEPENDENT 1-ACYLDIHYDROXYACETONE PHOSPHATE REDUCTASE"/>
    <property type="match status" value="1"/>
</dbReference>
<accession>A0ABT9S3M0</accession>
<evidence type="ECO:0000256" key="1">
    <source>
        <dbReference type="ARBA" id="ARBA00006484"/>
    </source>
</evidence>
<dbReference type="Gene3D" id="6.10.30.10">
    <property type="match status" value="1"/>
</dbReference>
<feature type="domain" description="ChsH2 rubredoxin-like zinc ribbon" evidence="4">
    <location>
        <begin position="36"/>
        <end position="67"/>
    </location>
</feature>
<dbReference type="EMBL" id="JAUSRO010000003">
    <property type="protein sequence ID" value="MDP9898933.1"/>
    <property type="molecule type" value="Genomic_DNA"/>
</dbReference>
<evidence type="ECO:0000259" key="4">
    <source>
        <dbReference type="Pfam" id="PF12172"/>
    </source>
</evidence>
<sequence length="423" mass="46270">MTMPLMHPPRKNPVLRTRQMNLPPWARGRVALGITAAAAEGRFELQVCDDCSAVQYPPREVCHRCLSVRLRWREQSGEGALLATTTLHHSNDLYFRERLPWRLGLVHLDAGPTLMVHMHGEVTEPEAAEAAKVPTRVRVGARLDRAGQAVLIGFPNEGSVHMADDKMLREMTSDPKFRKVLVTDGKTGVGQALVRALVKAGADIVWVGHAEPWKKTGGLDDLSALPQVTLVPLDLTNGRQVTELAGSIGGKVDIVINNAEVHRTFGIGARRGTDAARAEMDINYFGLLRLAQEFGPALKGRAADGETGATAWVNLLSVYALSNFPPHGTFSASKAAALSLSQCLRAEMRPAGIRVINVFPGPIDDDWNQHVPPPKLAPETLANAIVKALRDGVEDIYPGDVAQEWLERWRDNPKVLERELSQP</sequence>
<evidence type="ECO:0000256" key="2">
    <source>
        <dbReference type="ARBA" id="ARBA00023002"/>
    </source>
</evidence>
<gene>
    <name evidence="5" type="ORF">J2W36_001177</name>
</gene>